<dbReference type="PROSITE" id="PS00018">
    <property type="entry name" value="EF_HAND_1"/>
    <property type="match status" value="1"/>
</dbReference>
<accession>A0AAF0CFJ8</accession>
<keyword evidence="4" id="KW-1185">Reference proteome</keyword>
<proteinExistence type="predicted"/>
<keyword evidence="2" id="KW-0732">Signal</keyword>
<dbReference type="RefSeq" id="WP_274492840.1">
    <property type="nucleotide sequence ID" value="NZ_CP118166.1"/>
</dbReference>
<feature type="region of interest" description="Disordered" evidence="1">
    <location>
        <begin position="30"/>
        <end position="50"/>
    </location>
</feature>
<dbReference type="InterPro" id="IPR018247">
    <property type="entry name" value="EF_Hand_1_Ca_BS"/>
</dbReference>
<dbReference type="AlphaFoldDB" id="A0AAF0CFJ8"/>
<evidence type="ECO:0000256" key="2">
    <source>
        <dbReference type="SAM" id="SignalP"/>
    </source>
</evidence>
<dbReference type="EMBL" id="CP118166">
    <property type="protein sequence ID" value="WDI31018.1"/>
    <property type="molecule type" value="Genomic_DNA"/>
</dbReference>
<sequence length="249" mass="28069">MSLVRNFSVMAFTAFFSCNAMAFQENDDASTADPAASAETESDTSNSVDADNMADLLNSRQQLQQSFTLQRTVNGEVVETEKRTVTYSRDQPYRETEAGKTTVQRLKERYDREALTRTEAFEEAKLDFVIADANRDGAMTAQEFADLVNTWRLNEARQAEAPNNEIAQQRKYDAFLAEIDPDTAEMQTKAYALEKFAFMAGAAETLSLQDFIRETMLDFDSMDADKDTILTGEELARFRALNRGETVDQ</sequence>
<gene>
    <name evidence="3" type="ORF">PUV54_13750</name>
</gene>
<dbReference type="KEGG" id="hfl:PUV54_13750"/>
<reference evidence="3" key="1">
    <citation type="submission" date="2023-02" db="EMBL/GenBank/DDBJ databases">
        <title>Genome sequence of Hyphococcus flavus.</title>
        <authorList>
            <person name="Rong J.-C."/>
            <person name="Zhao Q."/>
            <person name="Yi M."/>
            <person name="Wu J.-Y."/>
        </authorList>
    </citation>
    <scope>NUCLEOTIDE SEQUENCE</scope>
    <source>
        <strain evidence="3">MCCC 1K03223</strain>
    </source>
</reference>
<dbReference type="PROSITE" id="PS51257">
    <property type="entry name" value="PROKAR_LIPOPROTEIN"/>
    <property type="match status" value="1"/>
</dbReference>
<evidence type="ECO:0008006" key="5">
    <source>
        <dbReference type="Google" id="ProtNLM"/>
    </source>
</evidence>
<evidence type="ECO:0000313" key="4">
    <source>
        <dbReference type="Proteomes" id="UP001214043"/>
    </source>
</evidence>
<evidence type="ECO:0000313" key="3">
    <source>
        <dbReference type="EMBL" id="WDI31018.1"/>
    </source>
</evidence>
<dbReference type="InterPro" id="IPR011992">
    <property type="entry name" value="EF-hand-dom_pair"/>
</dbReference>
<dbReference type="Gene3D" id="1.10.238.10">
    <property type="entry name" value="EF-hand"/>
    <property type="match status" value="1"/>
</dbReference>
<name>A0AAF0CFJ8_9PROT</name>
<feature type="signal peptide" evidence="2">
    <location>
        <begin position="1"/>
        <end position="22"/>
    </location>
</feature>
<evidence type="ECO:0000256" key="1">
    <source>
        <dbReference type="SAM" id="MobiDB-lite"/>
    </source>
</evidence>
<protein>
    <recommendedName>
        <fullName evidence="5">EF-hand domain-containing protein</fullName>
    </recommendedName>
</protein>
<organism evidence="3 4">
    <name type="scientific">Hyphococcus flavus</name>
    <dbReference type="NCBI Taxonomy" id="1866326"/>
    <lineage>
        <taxon>Bacteria</taxon>
        <taxon>Pseudomonadati</taxon>
        <taxon>Pseudomonadota</taxon>
        <taxon>Alphaproteobacteria</taxon>
        <taxon>Parvularculales</taxon>
        <taxon>Parvularculaceae</taxon>
        <taxon>Hyphococcus</taxon>
    </lineage>
</organism>
<feature type="chain" id="PRO_5041914067" description="EF-hand domain-containing protein" evidence="2">
    <location>
        <begin position="23"/>
        <end position="249"/>
    </location>
</feature>
<dbReference type="SUPFAM" id="SSF47473">
    <property type="entry name" value="EF-hand"/>
    <property type="match status" value="1"/>
</dbReference>
<dbReference type="Proteomes" id="UP001214043">
    <property type="component" value="Chromosome"/>
</dbReference>